<feature type="domain" description="Methyltransferase" evidence="2">
    <location>
        <begin position="33"/>
        <end position="125"/>
    </location>
</feature>
<comment type="caution">
    <text evidence="3">The sequence shown here is derived from an EMBL/GenBank/DDBJ whole genome shotgun (WGS) entry which is preliminary data.</text>
</comment>
<proteinExistence type="predicted"/>
<dbReference type="Pfam" id="PF13649">
    <property type="entry name" value="Methyltransf_25"/>
    <property type="match status" value="1"/>
</dbReference>
<dbReference type="RefSeq" id="WP_369454925.1">
    <property type="nucleotide sequence ID" value="NZ_JBGCUO010000001.1"/>
</dbReference>
<dbReference type="SUPFAM" id="SSF53335">
    <property type="entry name" value="S-adenosyl-L-methionine-dependent methyltransferases"/>
    <property type="match status" value="1"/>
</dbReference>
<dbReference type="PANTHER" id="PTHR43861:SF3">
    <property type="entry name" value="PUTATIVE (AFU_ORTHOLOGUE AFUA_2G14390)-RELATED"/>
    <property type="match status" value="1"/>
</dbReference>
<dbReference type="EMBL" id="JBGCUO010000001">
    <property type="protein sequence ID" value="MEY1661675.1"/>
    <property type="molecule type" value="Genomic_DNA"/>
</dbReference>
<protein>
    <submittedName>
        <fullName evidence="3">Class I SAM-dependent methyltransferase</fullName>
        <ecNumber evidence="3">2.1.1.222</ecNumber>
        <ecNumber evidence="3">2.1.1.64</ecNumber>
    </submittedName>
</protein>
<dbReference type="InterPro" id="IPR041698">
    <property type="entry name" value="Methyltransf_25"/>
</dbReference>
<evidence type="ECO:0000313" key="4">
    <source>
        <dbReference type="Proteomes" id="UP001562065"/>
    </source>
</evidence>
<keyword evidence="3" id="KW-0489">Methyltransferase</keyword>
<accession>A0ABV4AG90</accession>
<dbReference type="Proteomes" id="UP001562065">
    <property type="component" value="Unassembled WGS sequence"/>
</dbReference>
<dbReference type="GO" id="GO:0102208">
    <property type="term" value="F:2-polyprenyl-6-hydroxyphenol methylase activity"/>
    <property type="evidence" value="ECO:0007669"/>
    <property type="project" value="UniProtKB-EC"/>
</dbReference>
<organism evidence="3 4">
    <name type="scientific">Isoalcanivorax beigongshangi</name>
    <dbReference type="NCBI Taxonomy" id="3238810"/>
    <lineage>
        <taxon>Bacteria</taxon>
        <taxon>Pseudomonadati</taxon>
        <taxon>Pseudomonadota</taxon>
        <taxon>Gammaproteobacteria</taxon>
        <taxon>Oceanospirillales</taxon>
        <taxon>Alcanivoracaceae</taxon>
        <taxon>Isoalcanivorax</taxon>
    </lineage>
</organism>
<dbReference type="EC" id="2.1.1.222" evidence="3"/>
<dbReference type="EC" id="2.1.1.64" evidence="3"/>
<dbReference type="GO" id="GO:0061542">
    <property type="term" value="F:3-demethylubiquinol 3-O-methyltransferase activity"/>
    <property type="evidence" value="ECO:0007669"/>
    <property type="project" value="UniProtKB-EC"/>
</dbReference>
<gene>
    <name evidence="3" type="ORF">AB5I84_05870</name>
</gene>
<keyword evidence="1 3" id="KW-0808">Transferase</keyword>
<dbReference type="Gene3D" id="3.40.50.150">
    <property type="entry name" value="Vaccinia Virus protein VP39"/>
    <property type="match status" value="1"/>
</dbReference>
<keyword evidence="4" id="KW-1185">Reference proteome</keyword>
<dbReference type="InterPro" id="IPR029063">
    <property type="entry name" value="SAM-dependent_MTases_sf"/>
</dbReference>
<evidence type="ECO:0000259" key="2">
    <source>
        <dbReference type="Pfam" id="PF13649"/>
    </source>
</evidence>
<name>A0ABV4AG90_9GAMM</name>
<reference evidence="3 4" key="1">
    <citation type="submission" date="2024-07" db="EMBL/GenBank/DDBJ databases">
        <authorList>
            <person name="Ren Q."/>
        </authorList>
    </citation>
    <scope>NUCLEOTIDE SEQUENCE [LARGE SCALE GENOMIC DNA]</scope>
    <source>
        <strain evidence="3 4">REN37</strain>
    </source>
</reference>
<evidence type="ECO:0000256" key="1">
    <source>
        <dbReference type="ARBA" id="ARBA00022679"/>
    </source>
</evidence>
<dbReference type="CDD" id="cd02440">
    <property type="entry name" value="AdoMet_MTases"/>
    <property type="match status" value="1"/>
</dbReference>
<dbReference type="GO" id="GO:0032259">
    <property type="term" value="P:methylation"/>
    <property type="evidence" value="ECO:0007669"/>
    <property type="project" value="UniProtKB-KW"/>
</dbReference>
<evidence type="ECO:0000313" key="3">
    <source>
        <dbReference type="EMBL" id="MEY1661675.1"/>
    </source>
</evidence>
<sequence>MWDERFSSDDYAYGKEPNDFLVEWAHSLPPGRVLSLAEGEGRNAVFLAAQGRQVTAMDSSKVGLEKARRLAAERGVQLDTLHAELETLEPGIQQWDAVVSIFAPLAHAERRILHRKVVAALKPGGVFLIEAYTPAQLAYGTGGGSDPDTKITADLLREELDGLQFLHLVEIEREVLEGRYHTGRSAVLQAVAQKPAAG</sequence>
<dbReference type="PANTHER" id="PTHR43861">
    <property type="entry name" value="TRANS-ACONITATE 2-METHYLTRANSFERASE-RELATED"/>
    <property type="match status" value="1"/>
</dbReference>